<sequence length="241" mass="26583">MQYVAIIAAIFTLFKDTFSDLFKRKEVQFILIGLGAYYVYTTTKKKEEREEIQNNLPNNEAALLAQRLFNAFHPLVSEPIFGWYPPDGTDENAVKAIAIQMGKLKNYAAVSEAYKSLFSTSLDADLRSEGVTDLFFNNYNAQSGTTTIPTNPTNPTNNISVMVGSNAFVKQAGVNIRSNSTGQPLRLSTKGENLGRVLQLENKTVGGITGIWAQCGKPTQDLGLYKDYVLVSAQYLTSTKP</sequence>
<protein>
    <recommendedName>
        <fullName evidence="3">SH3 domain-containing protein</fullName>
    </recommendedName>
</protein>
<comment type="caution">
    <text evidence="1">The sequence shown here is derived from an EMBL/GenBank/DDBJ whole genome shotgun (WGS) entry which is preliminary data.</text>
</comment>
<reference evidence="2" key="1">
    <citation type="journal article" date="2019" name="Int. J. Syst. Evol. Microbiol.">
        <title>The Global Catalogue of Microorganisms (GCM) 10K type strain sequencing project: providing services to taxonomists for standard genome sequencing and annotation.</title>
        <authorList>
            <consortium name="The Broad Institute Genomics Platform"/>
            <consortium name="The Broad Institute Genome Sequencing Center for Infectious Disease"/>
            <person name="Wu L."/>
            <person name="Ma J."/>
        </authorList>
    </citation>
    <scope>NUCLEOTIDE SEQUENCE [LARGE SCALE GENOMIC DNA]</scope>
    <source>
        <strain evidence="2">KCTC 52344</strain>
    </source>
</reference>
<evidence type="ECO:0000313" key="2">
    <source>
        <dbReference type="Proteomes" id="UP001597510"/>
    </source>
</evidence>
<evidence type="ECO:0000313" key="1">
    <source>
        <dbReference type="EMBL" id="MFD2521374.1"/>
    </source>
</evidence>
<dbReference type="RefSeq" id="WP_340236983.1">
    <property type="nucleotide sequence ID" value="NZ_JBBEWC010000007.1"/>
</dbReference>
<keyword evidence="2" id="KW-1185">Reference proteome</keyword>
<dbReference type="EMBL" id="JBHULC010000009">
    <property type="protein sequence ID" value="MFD2521374.1"/>
    <property type="molecule type" value="Genomic_DNA"/>
</dbReference>
<name>A0ABW5J8A7_9BACT</name>
<gene>
    <name evidence="1" type="ORF">ACFSR2_10790</name>
</gene>
<accession>A0ABW5J8A7</accession>
<evidence type="ECO:0008006" key="3">
    <source>
        <dbReference type="Google" id="ProtNLM"/>
    </source>
</evidence>
<dbReference type="Proteomes" id="UP001597510">
    <property type="component" value="Unassembled WGS sequence"/>
</dbReference>
<organism evidence="1 2">
    <name type="scientific">Emticicia soli</name>
    <dbReference type="NCBI Taxonomy" id="2027878"/>
    <lineage>
        <taxon>Bacteria</taxon>
        <taxon>Pseudomonadati</taxon>
        <taxon>Bacteroidota</taxon>
        <taxon>Cytophagia</taxon>
        <taxon>Cytophagales</taxon>
        <taxon>Leadbetterellaceae</taxon>
        <taxon>Emticicia</taxon>
    </lineage>
</organism>
<proteinExistence type="predicted"/>